<feature type="non-terminal residue" evidence="1">
    <location>
        <position position="1"/>
    </location>
</feature>
<dbReference type="Gene3D" id="2.120.10.30">
    <property type="entry name" value="TolB, C-terminal domain"/>
    <property type="match status" value="1"/>
</dbReference>
<organism evidence="1">
    <name type="scientific">marine metagenome</name>
    <dbReference type="NCBI Taxonomy" id="408172"/>
    <lineage>
        <taxon>unclassified sequences</taxon>
        <taxon>metagenomes</taxon>
        <taxon>ecological metagenomes</taxon>
    </lineage>
</organism>
<dbReference type="AlphaFoldDB" id="A0A383E174"/>
<dbReference type="SUPFAM" id="SSF69304">
    <property type="entry name" value="Tricorn protease N-terminal domain"/>
    <property type="match status" value="1"/>
</dbReference>
<sequence length="207" mass="23160">ERNENRRLKFGGIEINTRNNAPWYAPKLDHIAVTRLENQTEHQILAPFNTTLGWVRFSPNGSYLSYVVIRDTGVEQWIFDLVSGIPRPLTSASLNATWGEPCQWLADSTGVLCTFVRSGRGSPPEGNVPLFEYYLTSQLATVQLATGRRRDVGNPAILTSASTTEDGQSIIVIRLTEPFSPEVPVSHVVQSIETWDREGRVLHQVTR</sequence>
<gene>
    <name evidence="1" type="ORF">METZ01_LOCUS503183</name>
</gene>
<accession>A0A383E174</accession>
<dbReference type="EMBL" id="UINC01221833">
    <property type="protein sequence ID" value="SVE50329.1"/>
    <property type="molecule type" value="Genomic_DNA"/>
</dbReference>
<reference evidence="1" key="1">
    <citation type="submission" date="2018-05" db="EMBL/GenBank/DDBJ databases">
        <authorList>
            <person name="Lanie J.A."/>
            <person name="Ng W.-L."/>
            <person name="Kazmierczak K.M."/>
            <person name="Andrzejewski T.M."/>
            <person name="Davidsen T.M."/>
            <person name="Wayne K.J."/>
            <person name="Tettelin H."/>
            <person name="Glass J.I."/>
            <person name="Rusch D."/>
            <person name="Podicherti R."/>
            <person name="Tsui H.-C.T."/>
            <person name="Winkler M.E."/>
        </authorList>
    </citation>
    <scope>NUCLEOTIDE SEQUENCE</scope>
</reference>
<evidence type="ECO:0008006" key="2">
    <source>
        <dbReference type="Google" id="ProtNLM"/>
    </source>
</evidence>
<dbReference type="InterPro" id="IPR011042">
    <property type="entry name" value="6-blade_b-propeller_TolB-like"/>
</dbReference>
<protein>
    <recommendedName>
        <fullName evidence="2">Dipeptidylpeptidase IV N-terminal domain-containing protein</fullName>
    </recommendedName>
</protein>
<name>A0A383E174_9ZZZZ</name>
<proteinExistence type="predicted"/>
<evidence type="ECO:0000313" key="1">
    <source>
        <dbReference type="EMBL" id="SVE50329.1"/>
    </source>
</evidence>